<name>A0A8H3VXN9_9PEZI</name>
<keyword evidence="2" id="KW-1185">Reference proteome</keyword>
<dbReference type="EMBL" id="WOWK01000206">
    <property type="protein sequence ID" value="KAF0315396.1"/>
    <property type="molecule type" value="Genomic_DNA"/>
</dbReference>
<sequence>MMLCCASLLVESFRVKQLDVRPHGSRFLEALSAFRPSGGSPSSHPSETLRCQLNEVRRIGCVPCCLGKRWRDWMRGCAGVCKLPGVLRDLRLGLLKRQSVLPDWTERSRCAASVIVDCGFGDDLHLDCFSYALLWLLNIKALIVEGCRGKVGGRLPFVKDNAPDAADTRSQRYLASSNHPNITWKWAD</sequence>
<accession>A0A8H3VXN9</accession>
<proteinExistence type="predicted"/>
<reference evidence="1 2" key="1">
    <citation type="submission" date="2019-12" db="EMBL/GenBank/DDBJ databases">
        <title>A genome sequence resource for the geographically widespread anthracnose pathogen Colletotrichum asianum.</title>
        <authorList>
            <person name="Meng Y."/>
        </authorList>
    </citation>
    <scope>NUCLEOTIDE SEQUENCE [LARGE SCALE GENOMIC DNA]</scope>
    <source>
        <strain evidence="1 2">ICMP 18580</strain>
    </source>
</reference>
<dbReference type="AlphaFoldDB" id="A0A8H3VXN9"/>
<dbReference type="Proteomes" id="UP000434172">
    <property type="component" value="Unassembled WGS sequence"/>
</dbReference>
<evidence type="ECO:0000313" key="1">
    <source>
        <dbReference type="EMBL" id="KAF0315396.1"/>
    </source>
</evidence>
<protein>
    <submittedName>
        <fullName evidence="1">Uncharacterized protein</fullName>
    </submittedName>
</protein>
<evidence type="ECO:0000313" key="2">
    <source>
        <dbReference type="Proteomes" id="UP000434172"/>
    </source>
</evidence>
<comment type="caution">
    <text evidence="1">The sequence shown here is derived from an EMBL/GenBank/DDBJ whole genome shotgun (WGS) entry which is preliminary data.</text>
</comment>
<organism evidence="1 2">
    <name type="scientific">Colletotrichum asianum</name>
    <dbReference type="NCBI Taxonomy" id="702518"/>
    <lineage>
        <taxon>Eukaryota</taxon>
        <taxon>Fungi</taxon>
        <taxon>Dikarya</taxon>
        <taxon>Ascomycota</taxon>
        <taxon>Pezizomycotina</taxon>
        <taxon>Sordariomycetes</taxon>
        <taxon>Hypocreomycetidae</taxon>
        <taxon>Glomerellales</taxon>
        <taxon>Glomerellaceae</taxon>
        <taxon>Colletotrichum</taxon>
        <taxon>Colletotrichum gloeosporioides species complex</taxon>
    </lineage>
</organism>
<gene>
    <name evidence="1" type="ORF">GQ607_017367</name>
</gene>